<dbReference type="NCBIfam" id="TIGR01993">
    <property type="entry name" value="Pyr-5-nucltdase"/>
    <property type="match status" value="1"/>
</dbReference>
<dbReference type="STRING" id="1344418.A0A1D2VD14"/>
<dbReference type="PANTHER" id="PTHR47438">
    <property type="entry name" value="PHOSPHATE METABOLISM PROTEIN 8-RELATED"/>
    <property type="match status" value="1"/>
</dbReference>
<proteinExistence type="predicted"/>
<dbReference type="SFLD" id="SFLDG01132">
    <property type="entry name" value="C1.5.3:_5'-Nucleotidase_Like"/>
    <property type="match status" value="1"/>
</dbReference>
<dbReference type="SFLD" id="SFLDS00003">
    <property type="entry name" value="Haloacid_Dehalogenase"/>
    <property type="match status" value="1"/>
</dbReference>
<gene>
    <name evidence="1" type="ORF">ASCRUDRAFT_22003</name>
</gene>
<dbReference type="GO" id="GO:0008252">
    <property type="term" value="F:nucleotidase activity"/>
    <property type="evidence" value="ECO:0007669"/>
    <property type="project" value="TreeGrafter"/>
</dbReference>
<keyword evidence="2" id="KW-1185">Reference proteome</keyword>
<dbReference type="Proteomes" id="UP000095038">
    <property type="component" value="Unassembled WGS sequence"/>
</dbReference>
<dbReference type="AlphaFoldDB" id="A0A1D2VD14"/>
<reference evidence="2" key="1">
    <citation type="submission" date="2016-05" db="EMBL/GenBank/DDBJ databases">
        <title>Comparative genomics of biotechnologically important yeasts.</title>
        <authorList>
            <consortium name="DOE Joint Genome Institute"/>
            <person name="Riley R."/>
            <person name="Haridas S."/>
            <person name="Wolfe K.H."/>
            <person name="Lopes M.R."/>
            <person name="Hittinger C.T."/>
            <person name="Goker M."/>
            <person name="Salamov A."/>
            <person name="Wisecaver J."/>
            <person name="Long T.M."/>
            <person name="Aerts A.L."/>
            <person name="Barry K."/>
            <person name="Choi C."/>
            <person name="Clum A."/>
            <person name="Coughlan A.Y."/>
            <person name="Deshpande S."/>
            <person name="Douglass A.P."/>
            <person name="Hanson S.J."/>
            <person name="Klenk H.-P."/>
            <person name="Labutti K."/>
            <person name="Lapidus A."/>
            <person name="Lindquist E."/>
            <person name="Lipzen A."/>
            <person name="Meier-Kolthoff J.P."/>
            <person name="Ohm R.A."/>
            <person name="Otillar R.P."/>
            <person name="Pangilinan J."/>
            <person name="Peng Y."/>
            <person name="Rokas A."/>
            <person name="Rosa C.A."/>
            <person name="Scheuner C."/>
            <person name="Sibirny A.A."/>
            <person name="Slot J.C."/>
            <person name="Stielow J.B."/>
            <person name="Sun H."/>
            <person name="Kurtzman C.P."/>
            <person name="Blackwell M."/>
            <person name="Grigoriev I.V."/>
            <person name="Jeffries T.W."/>
        </authorList>
    </citation>
    <scope>NUCLEOTIDE SEQUENCE [LARGE SCALE GENOMIC DNA]</scope>
    <source>
        <strain evidence="2">DSM 1968</strain>
    </source>
</reference>
<dbReference type="GeneID" id="30963357"/>
<evidence type="ECO:0000313" key="2">
    <source>
        <dbReference type="Proteomes" id="UP000095038"/>
    </source>
</evidence>
<dbReference type="InterPro" id="IPR010237">
    <property type="entry name" value="Pyr-5-nucltdase"/>
</dbReference>
<sequence length="276" mass="32209">LQMTKQQFTQVREEVQEIQELENKFLKSHQHPVPTLQCTFPIHSLKDFSNNASQKVFFFDIDNCLYSSKLQIHQMMQRAIQNYISQELNLSSDDAIGLNLKYYQEYGLAIQGLKTLHSIDALEYNRKVDDALPLHDIIKKDLVLRNILIKLKNKNVKLWLFTNAYKNHALKVISLLGIADLFDGLTYCDYAQENFLCKPYKMMFLKAINDSGVVNSQENAYFIDDSRLNCLKAKEYNFFKKVFHLIEDESEYNDCADNCILIKDIHDLTTVVPELF</sequence>
<dbReference type="InterPro" id="IPR036412">
    <property type="entry name" value="HAD-like_sf"/>
</dbReference>
<protein>
    <submittedName>
        <fullName evidence="1">Pyrimidine 5-nucleotidase</fullName>
    </submittedName>
</protein>
<dbReference type="SFLD" id="SFLDG01129">
    <property type="entry name" value="C1.5:_HAD__Beta-PGM__Phosphata"/>
    <property type="match status" value="1"/>
</dbReference>
<dbReference type="GO" id="GO:0009166">
    <property type="term" value="P:nucleotide catabolic process"/>
    <property type="evidence" value="ECO:0007669"/>
    <property type="project" value="TreeGrafter"/>
</dbReference>
<dbReference type="PANTHER" id="PTHR47438:SF1">
    <property type="entry name" value="PHOSPHATE METABOLISM PROTEIN 8-RELATED"/>
    <property type="match status" value="1"/>
</dbReference>
<dbReference type="Pfam" id="PF00702">
    <property type="entry name" value="Hydrolase"/>
    <property type="match status" value="1"/>
</dbReference>
<dbReference type="EMBL" id="KV454485">
    <property type="protein sequence ID" value="ODV59526.1"/>
    <property type="molecule type" value="Genomic_DNA"/>
</dbReference>
<dbReference type="OrthoDB" id="1065058at2759"/>
<dbReference type="InParanoid" id="A0A1D2VD14"/>
<dbReference type="RefSeq" id="XP_020045833.1">
    <property type="nucleotide sequence ID" value="XM_020189721.1"/>
</dbReference>
<feature type="non-terminal residue" evidence="1">
    <location>
        <position position="276"/>
    </location>
</feature>
<dbReference type="InterPro" id="IPR023214">
    <property type="entry name" value="HAD_sf"/>
</dbReference>
<dbReference type="SUPFAM" id="SSF56784">
    <property type="entry name" value="HAD-like"/>
    <property type="match status" value="1"/>
</dbReference>
<dbReference type="Gene3D" id="1.10.150.450">
    <property type="match status" value="1"/>
</dbReference>
<feature type="non-terminal residue" evidence="1">
    <location>
        <position position="1"/>
    </location>
</feature>
<organism evidence="1 2">
    <name type="scientific">Ascoidea rubescens DSM 1968</name>
    <dbReference type="NCBI Taxonomy" id="1344418"/>
    <lineage>
        <taxon>Eukaryota</taxon>
        <taxon>Fungi</taxon>
        <taxon>Dikarya</taxon>
        <taxon>Ascomycota</taxon>
        <taxon>Saccharomycotina</taxon>
        <taxon>Saccharomycetes</taxon>
        <taxon>Ascoideaceae</taxon>
        <taxon>Ascoidea</taxon>
    </lineage>
</organism>
<accession>A0A1D2VD14</accession>
<dbReference type="Gene3D" id="3.40.50.1000">
    <property type="entry name" value="HAD superfamily/HAD-like"/>
    <property type="match status" value="1"/>
</dbReference>
<name>A0A1D2VD14_9ASCO</name>
<evidence type="ECO:0000313" key="1">
    <source>
        <dbReference type="EMBL" id="ODV59526.1"/>
    </source>
</evidence>
<dbReference type="FunCoup" id="A0A1D2VD14">
    <property type="interactions" value="553"/>
</dbReference>
<dbReference type="GO" id="GO:0006206">
    <property type="term" value="P:pyrimidine nucleobase metabolic process"/>
    <property type="evidence" value="ECO:0007669"/>
    <property type="project" value="TreeGrafter"/>
</dbReference>
<dbReference type="InterPro" id="IPR052791">
    <property type="entry name" value="SSM1_domain"/>
</dbReference>